<evidence type="ECO:0000313" key="2">
    <source>
        <dbReference type="Proteomes" id="UP000030745"/>
    </source>
</evidence>
<reference evidence="1 2" key="1">
    <citation type="journal article" date="2013" name="PLoS Genet.">
        <title>Distinctive expansion of potential virulence genes in the genome of the oomycete fish pathogen Saprolegnia parasitica.</title>
        <authorList>
            <person name="Jiang R.H."/>
            <person name="de Bruijn I."/>
            <person name="Haas B.J."/>
            <person name="Belmonte R."/>
            <person name="Lobach L."/>
            <person name="Christie J."/>
            <person name="van den Ackerveken G."/>
            <person name="Bottin A."/>
            <person name="Bulone V."/>
            <person name="Diaz-Moreno S.M."/>
            <person name="Dumas B."/>
            <person name="Fan L."/>
            <person name="Gaulin E."/>
            <person name="Govers F."/>
            <person name="Grenville-Briggs L.J."/>
            <person name="Horner N.R."/>
            <person name="Levin J.Z."/>
            <person name="Mammella M."/>
            <person name="Meijer H.J."/>
            <person name="Morris P."/>
            <person name="Nusbaum C."/>
            <person name="Oome S."/>
            <person name="Phillips A.J."/>
            <person name="van Rooyen D."/>
            <person name="Rzeszutek E."/>
            <person name="Saraiva M."/>
            <person name="Secombes C.J."/>
            <person name="Seidl M.F."/>
            <person name="Snel B."/>
            <person name="Stassen J.H."/>
            <person name="Sykes S."/>
            <person name="Tripathy S."/>
            <person name="van den Berg H."/>
            <person name="Vega-Arreguin J.C."/>
            <person name="Wawra S."/>
            <person name="Young S.K."/>
            <person name="Zeng Q."/>
            <person name="Dieguez-Uribeondo J."/>
            <person name="Russ C."/>
            <person name="Tyler B.M."/>
            <person name="van West P."/>
        </authorList>
    </citation>
    <scope>NUCLEOTIDE SEQUENCE [LARGE SCALE GENOMIC DNA]</scope>
    <source>
        <strain evidence="1 2">CBS 223.65</strain>
    </source>
</reference>
<gene>
    <name evidence="1" type="ORF">SPRG_14000</name>
</gene>
<dbReference type="KEGG" id="spar:SPRG_14000"/>
<accession>A0A067C0X8</accession>
<proteinExistence type="predicted"/>
<sequence>MAAASEDLSLARRIDNATLADVARMLPRLEDVAALMHAWPPSELPPALTALNELSEAMDCIGHWPSLHCYAVPKASFDLGVAALPVYVHANIDQLPVERRLYVALPPTISISEIVCVRHGEVRAHHKRPHSQAHVEDTDAHIHDCICPNVRKAMVVNLRNMVVADMCMAHDMCMAAVMHAHKSVHNGSKHRSLASCACTATATTTASLAEAIATSRGLGSLFLE</sequence>
<protein>
    <submittedName>
        <fullName evidence="1">Uncharacterized protein</fullName>
    </submittedName>
</protein>
<dbReference type="GeneID" id="24135835"/>
<dbReference type="Proteomes" id="UP000030745">
    <property type="component" value="Unassembled WGS sequence"/>
</dbReference>
<evidence type="ECO:0000313" key="1">
    <source>
        <dbReference type="EMBL" id="KDO20482.1"/>
    </source>
</evidence>
<dbReference type="RefSeq" id="XP_012208809.1">
    <property type="nucleotide sequence ID" value="XM_012353419.1"/>
</dbReference>
<keyword evidence="2" id="KW-1185">Reference proteome</keyword>
<dbReference type="AlphaFoldDB" id="A0A067C0X8"/>
<organism evidence="1 2">
    <name type="scientific">Saprolegnia parasitica (strain CBS 223.65)</name>
    <dbReference type="NCBI Taxonomy" id="695850"/>
    <lineage>
        <taxon>Eukaryota</taxon>
        <taxon>Sar</taxon>
        <taxon>Stramenopiles</taxon>
        <taxon>Oomycota</taxon>
        <taxon>Saprolegniomycetes</taxon>
        <taxon>Saprolegniales</taxon>
        <taxon>Saprolegniaceae</taxon>
        <taxon>Saprolegnia</taxon>
    </lineage>
</organism>
<dbReference type="EMBL" id="KK583311">
    <property type="protein sequence ID" value="KDO20482.1"/>
    <property type="molecule type" value="Genomic_DNA"/>
</dbReference>
<name>A0A067C0X8_SAPPC</name>
<dbReference type="VEuPathDB" id="FungiDB:SPRG_14000"/>